<dbReference type="AlphaFoldDB" id="A0A9E7FT73"/>
<organism evidence="2 3">
    <name type="scientific">Musa troglodytarum</name>
    <name type="common">fe'i banana</name>
    <dbReference type="NCBI Taxonomy" id="320322"/>
    <lineage>
        <taxon>Eukaryota</taxon>
        <taxon>Viridiplantae</taxon>
        <taxon>Streptophyta</taxon>
        <taxon>Embryophyta</taxon>
        <taxon>Tracheophyta</taxon>
        <taxon>Spermatophyta</taxon>
        <taxon>Magnoliopsida</taxon>
        <taxon>Liliopsida</taxon>
        <taxon>Zingiberales</taxon>
        <taxon>Musaceae</taxon>
        <taxon>Musa</taxon>
    </lineage>
</organism>
<keyword evidence="3" id="KW-1185">Reference proteome</keyword>
<evidence type="ECO:0000313" key="3">
    <source>
        <dbReference type="Proteomes" id="UP001055439"/>
    </source>
</evidence>
<feature type="compositionally biased region" description="Polar residues" evidence="1">
    <location>
        <begin position="60"/>
        <end position="71"/>
    </location>
</feature>
<evidence type="ECO:0000313" key="2">
    <source>
        <dbReference type="EMBL" id="URD99552.1"/>
    </source>
</evidence>
<dbReference type="EMBL" id="CP097506">
    <property type="protein sequence ID" value="URD99552.1"/>
    <property type="molecule type" value="Genomic_DNA"/>
</dbReference>
<feature type="compositionally biased region" description="Low complexity" evidence="1">
    <location>
        <begin position="42"/>
        <end position="56"/>
    </location>
</feature>
<feature type="compositionally biased region" description="Basic residues" evidence="1">
    <location>
        <begin position="112"/>
        <end position="131"/>
    </location>
</feature>
<proteinExistence type="predicted"/>
<evidence type="ECO:0000256" key="1">
    <source>
        <dbReference type="SAM" id="MobiDB-lite"/>
    </source>
</evidence>
<gene>
    <name evidence="2" type="ORF">MUK42_28128</name>
</gene>
<feature type="region of interest" description="Disordered" evidence="1">
    <location>
        <begin position="42"/>
        <end position="71"/>
    </location>
</feature>
<reference evidence="2" key="1">
    <citation type="submission" date="2022-05" db="EMBL/GenBank/DDBJ databases">
        <title>The Musa troglodytarum L. genome provides insights into the mechanism of non-climacteric behaviour and enrichment of carotenoids.</title>
        <authorList>
            <person name="Wang J."/>
        </authorList>
    </citation>
    <scope>NUCLEOTIDE SEQUENCE</scope>
    <source>
        <tissue evidence="2">Leaf</tissue>
    </source>
</reference>
<feature type="region of interest" description="Disordered" evidence="1">
    <location>
        <begin position="90"/>
        <end position="164"/>
    </location>
</feature>
<sequence>MALNSDSSVTSTAAPLPSGSITLSALATASIVLARPLNGSCLSTSSDSSVLDPSTPGSQPPNDTLVANCSSNGKHPATISLACLHVPSKTTRAEGGPGHHGGEGAVVPALGKRGRRPRGHLRGGRGRRGRERGRNQSGGGGRAGCGSAREGGGRRGGGGEVHGGVQRLRREVRAHRPLPLPFLHHRLFIFLRINAGAHRRSISSHHATTIINLYVDLTGHTTLRSTVSCTVYMWDLHVTIESLYVDLTGHTTLRSTVSCAVYMWVLHVTIESVFNK</sequence>
<dbReference type="Proteomes" id="UP001055439">
    <property type="component" value="Chromosome 4"/>
</dbReference>
<name>A0A9E7FT73_9LILI</name>
<protein>
    <submittedName>
        <fullName evidence="2">Uncharacterized protein</fullName>
    </submittedName>
</protein>
<accession>A0A9E7FT73</accession>